<dbReference type="Proteomes" id="UP000610966">
    <property type="component" value="Unassembled WGS sequence"/>
</dbReference>
<feature type="compositionally biased region" description="Polar residues" evidence="1">
    <location>
        <begin position="1"/>
        <end position="11"/>
    </location>
</feature>
<dbReference type="RefSeq" id="WP_204017149.1">
    <property type="nucleotide sequence ID" value="NZ_BOOG01000035.1"/>
</dbReference>
<dbReference type="Pfam" id="PF21848">
    <property type="entry name" value="DUF6907"/>
    <property type="match status" value="1"/>
</dbReference>
<evidence type="ECO:0000256" key="1">
    <source>
        <dbReference type="SAM" id="MobiDB-lite"/>
    </source>
</evidence>
<accession>A0A8J3W154</accession>
<comment type="caution">
    <text evidence="2">The sequence shown here is derived from an EMBL/GenBank/DDBJ whole genome shotgun (WGS) entry which is preliminary data.</text>
</comment>
<organism evidence="2 3">
    <name type="scientific">Sphaerimonospora thailandensis</name>
    <dbReference type="NCBI Taxonomy" id="795644"/>
    <lineage>
        <taxon>Bacteria</taxon>
        <taxon>Bacillati</taxon>
        <taxon>Actinomycetota</taxon>
        <taxon>Actinomycetes</taxon>
        <taxon>Streptosporangiales</taxon>
        <taxon>Streptosporangiaceae</taxon>
        <taxon>Sphaerimonospora</taxon>
    </lineage>
</organism>
<dbReference type="InterPro" id="IPR054202">
    <property type="entry name" value="DUF6907"/>
</dbReference>
<keyword evidence="3" id="KW-1185">Reference proteome</keyword>
<protein>
    <submittedName>
        <fullName evidence="2">Uncharacterized protein</fullName>
    </submittedName>
</protein>
<gene>
    <name evidence="2" type="ORF">Mth01_36990</name>
</gene>
<sequence length="139" mass="14788">MTANDVRSQAGNDADAHGTSGGGELVDGPAPGNRAKRPLSNQSCPPWCMEAHIDEHPGERIHNAWIRAVDLNALPLPGPPQQLWLDLFLGPGDKDPRVHVQIDDRFIAELTVAEARAIGTHLIGMAALGVMEIPPTSPA</sequence>
<proteinExistence type="predicted"/>
<dbReference type="EMBL" id="BOOG01000035">
    <property type="protein sequence ID" value="GIH71446.1"/>
    <property type="molecule type" value="Genomic_DNA"/>
</dbReference>
<evidence type="ECO:0000313" key="2">
    <source>
        <dbReference type="EMBL" id="GIH71446.1"/>
    </source>
</evidence>
<dbReference type="AlphaFoldDB" id="A0A8J3W154"/>
<evidence type="ECO:0000313" key="3">
    <source>
        <dbReference type="Proteomes" id="UP000610966"/>
    </source>
</evidence>
<reference evidence="2" key="1">
    <citation type="submission" date="2021-01" db="EMBL/GenBank/DDBJ databases">
        <title>Whole genome shotgun sequence of Sphaerimonospora thailandensis NBRC 107569.</title>
        <authorList>
            <person name="Komaki H."/>
            <person name="Tamura T."/>
        </authorList>
    </citation>
    <scope>NUCLEOTIDE SEQUENCE</scope>
    <source>
        <strain evidence="2">NBRC 107569</strain>
    </source>
</reference>
<feature type="region of interest" description="Disordered" evidence="1">
    <location>
        <begin position="1"/>
        <end position="45"/>
    </location>
</feature>
<name>A0A8J3W154_9ACTN</name>